<reference evidence="5" key="1">
    <citation type="journal article" date="2012" name="Nat. Genet.">
        <title>Whole-genome sequence of Schistosoma haematobium.</title>
        <authorList>
            <person name="Young N.D."/>
            <person name="Jex A.R."/>
            <person name="Li B."/>
            <person name="Liu S."/>
            <person name="Yang L."/>
            <person name="Xiong Z."/>
            <person name="Li Y."/>
            <person name="Cantacessi C."/>
            <person name="Hall R.S."/>
            <person name="Xu X."/>
            <person name="Chen F."/>
            <person name="Wu X."/>
            <person name="Zerlotini A."/>
            <person name="Oliveira G."/>
            <person name="Hofmann A."/>
            <person name="Zhang G."/>
            <person name="Fang X."/>
            <person name="Kang Y."/>
            <person name="Campbell B.E."/>
            <person name="Loukas A."/>
            <person name="Ranganathan S."/>
            <person name="Rollinson D."/>
            <person name="Rinaldi G."/>
            <person name="Brindley P.J."/>
            <person name="Yang H."/>
            <person name="Wang J."/>
            <person name="Wang J."/>
            <person name="Gasser R.B."/>
        </authorList>
    </citation>
    <scope>NUCLEOTIDE SEQUENCE</scope>
</reference>
<dbReference type="RefSeq" id="XP_051064514.1">
    <property type="nucleotide sequence ID" value="XM_051218079.1"/>
</dbReference>
<name>A0A922IHS7_SCHHA</name>
<sequence>MLEISIRKAINRLTNKLANNVNFTRLECEALLDMFVKFDSKKPFGKLDRMKFREILHHTFKMTDDVMIDRIFRVFDGDFDGGVNAQEWVMGLSIFLRGTLEEKIKFAFDVYDLNSDGRITREEMFQLLKYSLVKQPTDEDPDEGIRELVEMAFKRLDMDHDGRLNYTDFQQAVEDNALLLEILGQCFPNEEVTTAFLSTFQEIKVPESICYIKPAKSFISSINA</sequence>
<dbReference type="PANTHER" id="PTHR23055:SF60">
    <property type="entry name" value="CALAXIN"/>
    <property type="match status" value="1"/>
</dbReference>
<dbReference type="InterPro" id="IPR028846">
    <property type="entry name" value="Recoverin"/>
</dbReference>
<dbReference type="InterPro" id="IPR018247">
    <property type="entry name" value="EF_Hand_1_Ca_BS"/>
</dbReference>
<accession>A0A922IHS7</accession>
<dbReference type="Gene3D" id="1.10.238.10">
    <property type="entry name" value="EF-hand"/>
    <property type="match status" value="1"/>
</dbReference>
<keyword evidence="2" id="KW-0677">Repeat</keyword>
<keyword evidence="6" id="KW-1185">Reference proteome</keyword>
<dbReference type="AlphaFoldDB" id="A0A922IHS7"/>
<dbReference type="SUPFAM" id="SSF47473">
    <property type="entry name" value="EF-hand"/>
    <property type="match status" value="1"/>
</dbReference>
<evidence type="ECO:0000256" key="3">
    <source>
        <dbReference type="ARBA" id="ARBA00022837"/>
    </source>
</evidence>
<evidence type="ECO:0000259" key="4">
    <source>
        <dbReference type="PROSITE" id="PS50222"/>
    </source>
</evidence>
<evidence type="ECO:0000256" key="2">
    <source>
        <dbReference type="ARBA" id="ARBA00022737"/>
    </source>
</evidence>
<dbReference type="Pfam" id="PF13202">
    <property type="entry name" value="EF-hand_5"/>
    <property type="match status" value="1"/>
</dbReference>
<reference evidence="5" key="4">
    <citation type="journal article" date="2022" name="PLoS Pathog.">
        <title>Chromosome-level genome of Schistosoma haematobium underpins genome-wide explorations of molecular variation.</title>
        <authorList>
            <person name="Stroehlein A.J."/>
            <person name="Korhonen P.K."/>
            <person name="Lee V.V."/>
            <person name="Ralph S.A."/>
            <person name="Mentink-Kane M."/>
            <person name="You H."/>
            <person name="McManus D.P."/>
            <person name="Tchuente L.T."/>
            <person name="Stothard J.R."/>
            <person name="Kaur P."/>
            <person name="Dudchenko O."/>
            <person name="Aiden E.L."/>
            <person name="Yang B."/>
            <person name="Yang H."/>
            <person name="Emery A.M."/>
            <person name="Webster B.L."/>
            <person name="Brindley P.J."/>
            <person name="Rollinson D."/>
            <person name="Chang B.C.H."/>
            <person name="Gasser R.B."/>
            <person name="Young N.D."/>
        </authorList>
    </citation>
    <scope>NUCLEOTIDE SEQUENCE</scope>
</reference>
<dbReference type="SMART" id="SM00054">
    <property type="entry name" value="EFh"/>
    <property type="match status" value="3"/>
</dbReference>
<dbReference type="PROSITE" id="PS50222">
    <property type="entry name" value="EF_HAND_2"/>
    <property type="match status" value="3"/>
</dbReference>
<feature type="domain" description="EF-hand" evidence="4">
    <location>
        <begin position="144"/>
        <end position="179"/>
    </location>
</feature>
<evidence type="ECO:0000313" key="6">
    <source>
        <dbReference type="Proteomes" id="UP000471633"/>
    </source>
</evidence>
<dbReference type="GeneID" id="24593189"/>
<dbReference type="OrthoDB" id="191686at2759"/>
<proteinExistence type="predicted"/>
<dbReference type="PROSITE" id="PS00018">
    <property type="entry name" value="EF_HAND_1"/>
    <property type="match status" value="2"/>
</dbReference>
<dbReference type="Proteomes" id="UP000471633">
    <property type="component" value="Unassembled WGS sequence"/>
</dbReference>
<dbReference type="EMBL" id="AMPZ03000008">
    <property type="protein sequence ID" value="KAH9579571.1"/>
    <property type="molecule type" value="Genomic_DNA"/>
</dbReference>
<evidence type="ECO:0000313" key="5">
    <source>
        <dbReference type="EMBL" id="KAH9579571.1"/>
    </source>
</evidence>
<dbReference type="GO" id="GO:0005509">
    <property type="term" value="F:calcium ion binding"/>
    <property type="evidence" value="ECO:0007669"/>
    <property type="project" value="InterPro"/>
</dbReference>
<keyword evidence="1" id="KW-0479">Metal-binding</keyword>
<evidence type="ECO:0000256" key="1">
    <source>
        <dbReference type="ARBA" id="ARBA00022723"/>
    </source>
</evidence>
<dbReference type="PANTHER" id="PTHR23055">
    <property type="entry name" value="CALCIUM BINDING PROTEINS"/>
    <property type="match status" value="1"/>
</dbReference>
<organism evidence="5 6">
    <name type="scientific">Schistosoma haematobium</name>
    <name type="common">Blood fluke</name>
    <dbReference type="NCBI Taxonomy" id="6185"/>
    <lineage>
        <taxon>Eukaryota</taxon>
        <taxon>Metazoa</taxon>
        <taxon>Spiralia</taxon>
        <taxon>Lophotrochozoa</taxon>
        <taxon>Platyhelminthes</taxon>
        <taxon>Trematoda</taxon>
        <taxon>Digenea</taxon>
        <taxon>Strigeidida</taxon>
        <taxon>Schistosomatoidea</taxon>
        <taxon>Schistosomatidae</taxon>
        <taxon>Schistosoma</taxon>
    </lineage>
</organism>
<keyword evidence="3" id="KW-0106">Calcium</keyword>
<dbReference type="InterPro" id="IPR002048">
    <property type="entry name" value="EF_hand_dom"/>
</dbReference>
<gene>
    <name evidence="5" type="primary">EFCAB1_1</name>
    <name evidence="5" type="ORF">MS3_00009676</name>
</gene>
<comment type="caution">
    <text evidence="5">The sequence shown here is derived from an EMBL/GenBank/DDBJ whole genome shotgun (WGS) entry which is preliminary data.</text>
</comment>
<protein>
    <submittedName>
        <fullName evidence="5">EF-hand calcium-binding domain-containing protein 1, variant 2</fullName>
    </submittedName>
</protein>
<reference evidence="5" key="2">
    <citation type="journal article" date="2019" name="Gigascience">
        <title>High-quality Schistosoma haematobium genome achieved by single-molecule and long-range sequencing.</title>
        <authorList>
            <person name="Stroehlein A.J."/>
            <person name="Korhonen P.K."/>
            <person name="Chong T.M."/>
            <person name="Lim Y.L."/>
            <person name="Chan K.G."/>
            <person name="Webster B."/>
            <person name="Rollinson D."/>
            <person name="Brindley P.J."/>
            <person name="Gasser R.B."/>
            <person name="Young N.D."/>
        </authorList>
    </citation>
    <scope>NUCLEOTIDE SEQUENCE</scope>
</reference>
<dbReference type="InterPro" id="IPR011992">
    <property type="entry name" value="EF-hand-dom_pair"/>
</dbReference>
<dbReference type="CDD" id="cd00051">
    <property type="entry name" value="EFh"/>
    <property type="match status" value="1"/>
</dbReference>
<dbReference type="PRINTS" id="PR00450">
    <property type="entry name" value="RECOVERIN"/>
</dbReference>
<feature type="domain" description="EF-hand" evidence="4">
    <location>
        <begin position="63"/>
        <end position="98"/>
    </location>
</feature>
<dbReference type="Pfam" id="PF13499">
    <property type="entry name" value="EF-hand_7"/>
    <property type="match status" value="1"/>
</dbReference>
<dbReference type="CTD" id="24593189"/>
<feature type="domain" description="EF-hand" evidence="4">
    <location>
        <begin position="99"/>
        <end position="134"/>
    </location>
</feature>
<reference evidence="5" key="3">
    <citation type="submission" date="2021-06" db="EMBL/GenBank/DDBJ databases">
        <title>Chromosome-level genome assembly for S. haematobium.</title>
        <authorList>
            <person name="Stroehlein A.J."/>
        </authorList>
    </citation>
    <scope>NUCLEOTIDE SEQUENCE</scope>
</reference>